<dbReference type="EMBL" id="CM016556">
    <property type="protein sequence ID" value="TKW15376.1"/>
    <property type="molecule type" value="Genomic_DNA"/>
</dbReference>
<proteinExistence type="predicted"/>
<evidence type="ECO:0000256" key="1">
    <source>
        <dbReference type="SAM" id="MobiDB-lite"/>
    </source>
</evidence>
<dbReference type="Gramene" id="TKW15376">
    <property type="protein sequence ID" value="TKW15376"/>
    <property type="gene ID" value="SEVIR_5G234300v2"/>
</dbReference>
<name>A0A4V6D6R1_SETVI</name>
<feature type="region of interest" description="Disordered" evidence="1">
    <location>
        <begin position="156"/>
        <end position="202"/>
    </location>
</feature>
<feature type="compositionally biased region" description="Pro residues" evidence="1">
    <location>
        <begin position="1"/>
        <end position="15"/>
    </location>
</feature>
<reference evidence="2" key="1">
    <citation type="submission" date="2019-03" db="EMBL/GenBank/DDBJ databases">
        <title>WGS assembly of Setaria viridis.</title>
        <authorList>
            <person name="Huang P."/>
            <person name="Jenkins J."/>
            <person name="Grimwood J."/>
            <person name="Barry K."/>
            <person name="Healey A."/>
            <person name="Mamidi S."/>
            <person name="Sreedasyam A."/>
            <person name="Shu S."/>
            <person name="Feldman M."/>
            <person name="Wu J."/>
            <person name="Yu Y."/>
            <person name="Chen C."/>
            <person name="Johnson J."/>
            <person name="Rokhsar D."/>
            <person name="Baxter I."/>
            <person name="Schmutz J."/>
            <person name="Brutnell T."/>
            <person name="Kellogg E."/>
        </authorList>
    </citation>
    <scope>NUCLEOTIDE SEQUENCE [LARGE SCALE GENOMIC DNA]</scope>
</reference>
<evidence type="ECO:0000313" key="3">
    <source>
        <dbReference type="Proteomes" id="UP000298652"/>
    </source>
</evidence>
<sequence>MAPQHVPPRCAPPRPRVSWPCASLCPGLARPSRASPRPELSAGEPRPTSAPRSSGARRPASSPTATPWEHRLGSGPAPAEDRVRHPAAAALDPRRNRPPPKAGDEAHSGDLPISAGAMPCRHMAGEPLGAAPTWPPYACTRHAHCARRVCPGRYGLDSRSGWSDPAPKPSSAAAREPGTAGAGEQLRVSAGRGQGSVSCCVH</sequence>
<accession>A0A4V6D6R1</accession>
<organism evidence="2 3">
    <name type="scientific">Setaria viridis</name>
    <name type="common">Green bristlegrass</name>
    <name type="synonym">Setaria italica subsp. viridis</name>
    <dbReference type="NCBI Taxonomy" id="4556"/>
    <lineage>
        <taxon>Eukaryota</taxon>
        <taxon>Viridiplantae</taxon>
        <taxon>Streptophyta</taxon>
        <taxon>Embryophyta</taxon>
        <taxon>Tracheophyta</taxon>
        <taxon>Spermatophyta</taxon>
        <taxon>Magnoliopsida</taxon>
        <taxon>Liliopsida</taxon>
        <taxon>Poales</taxon>
        <taxon>Poaceae</taxon>
        <taxon>PACMAD clade</taxon>
        <taxon>Panicoideae</taxon>
        <taxon>Panicodae</taxon>
        <taxon>Paniceae</taxon>
        <taxon>Cenchrinae</taxon>
        <taxon>Setaria</taxon>
    </lineage>
</organism>
<dbReference type="Proteomes" id="UP000298652">
    <property type="component" value="Chromosome 5"/>
</dbReference>
<keyword evidence="3" id="KW-1185">Reference proteome</keyword>
<evidence type="ECO:0000313" key="2">
    <source>
        <dbReference type="EMBL" id="TKW15376.1"/>
    </source>
</evidence>
<dbReference type="AlphaFoldDB" id="A0A4V6D6R1"/>
<feature type="compositionally biased region" description="Low complexity" evidence="1">
    <location>
        <begin position="163"/>
        <end position="174"/>
    </location>
</feature>
<feature type="compositionally biased region" description="Low complexity" evidence="1">
    <location>
        <begin position="45"/>
        <end position="65"/>
    </location>
</feature>
<gene>
    <name evidence="2" type="ORF">SEVIR_5G234300v2</name>
</gene>
<feature type="region of interest" description="Disordered" evidence="1">
    <location>
        <begin position="1"/>
        <end position="114"/>
    </location>
</feature>
<protein>
    <submittedName>
        <fullName evidence="2">Uncharacterized protein</fullName>
    </submittedName>
</protein>